<dbReference type="KEGG" id="lnu:N7U66_16495"/>
<keyword evidence="2" id="KW-1185">Reference proteome</keyword>
<organism evidence="1 2">
    <name type="scientific">Lacinutrix neustonica</name>
    <dbReference type="NCBI Taxonomy" id="2980107"/>
    <lineage>
        <taxon>Bacteria</taxon>
        <taxon>Pseudomonadati</taxon>
        <taxon>Bacteroidota</taxon>
        <taxon>Flavobacteriia</taxon>
        <taxon>Flavobacteriales</taxon>
        <taxon>Flavobacteriaceae</taxon>
        <taxon>Lacinutrix</taxon>
    </lineage>
</organism>
<accession>A0A9E8MWG2</accession>
<dbReference type="Proteomes" id="UP001164705">
    <property type="component" value="Chromosome"/>
</dbReference>
<proteinExistence type="predicted"/>
<dbReference type="RefSeq" id="WP_267676157.1">
    <property type="nucleotide sequence ID" value="NZ_CP113088.1"/>
</dbReference>
<dbReference type="AlphaFoldDB" id="A0A9E8MWG2"/>
<evidence type="ECO:0000313" key="2">
    <source>
        <dbReference type="Proteomes" id="UP001164705"/>
    </source>
</evidence>
<dbReference type="EMBL" id="CP113088">
    <property type="protein sequence ID" value="WAC01544.1"/>
    <property type="molecule type" value="Genomic_DNA"/>
</dbReference>
<sequence>MQTITRYLLGLILSCYVTQTVAQDSIQVKQTDKQIIYLESLKARVETEEKGFLKEEVEAINKRVNAKEITYEEGEDLKQEVAKKRALNIENRQIILQNHIDLVRRNGYDEAIGNEEVNRISIVIGAGRKELGITGKRHPVKYDIRTGNDLVIAAGINNAIIDGRSLSDSPYKLGGSRLF</sequence>
<protein>
    <submittedName>
        <fullName evidence="1">Uncharacterized protein</fullName>
    </submittedName>
</protein>
<gene>
    <name evidence="1" type="ORF">N7U66_16495</name>
</gene>
<reference evidence="1" key="1">
    <citation type="submission" date="2022-11" db="EMBL/GenBank/DDBJ databases">
        <title>Lacinutrix neustonica HL-RS19T sp. nov., isolated from the surface microlayer sample of brackish Lake Shihwa.</title>
        <authorList>
            <person name="Choi J.Y."/>
            <person name="Hwang C.Y."/>
        </authorList>
    </citation>
    <scope>NUCLEOTIDE SEQUENCE</scope>
    <source>
        <strain evidence="1">HL-RS19</strain>
    </source>
</reference>
<name>A0A9E8MWG2_9FLAO</name>
<evidence type="ECO:0000313" key="1">
    <source>
        <dbReference type="EMBL" id="WAC01544.1"/>
    </source>
</evidence>